<proteinExistence type="predicted"/>
<organism evidence="1 2">
    <name type="scientific">Candidatus Harrisonbacteria bacterium CG10_big_fil_rev_8_21_14_0_10_45_28</name>
    <dbReference type="NCBI Taxonomy" id="1974586"/>
    <lineage>
        <taxon>Bacteria</taxon>
        <taxon>Candidatus Harrisoniibacteriota</taxon>
    </lineage>
</organism>
<name>A0A2H0UPA7_9BACT</name>
<reference evidence="2" key="1">
    <citation type="submission" date="2017-09" db="EMBL/GenBank/DDBJ databases">
        <title>Depth-based differentiation of microbial function through sediment-hosted aquifers and enrichment of novel symbionts in the deep terrestrial subsurface.</title>
        <authorList>
            <person name="Probst A.J."/>
            <person name="Ladd B."/>
            <person name="Jarett J.K."/>
            <person name="Geller-Mcgrath D.E."/>
            <person name="Sieber C.M.K."/>
            <person name="Emerson J.B."/>
            <person name="Anantharaman K."/>
            <person name="Thomas B.C."/>
            <person name="Malmstrom R."/>
            <person name="Stieglmeier M."/>
            <person name="Klingl A."/>
            <person name="Woyke T."/>
            <person name="Ryan C.M."/>
            <person name="Banfield J.F."/>
        </authorList>
    </citation>
    <scope>NUCLEOTIDE SEQUENCE [LARGE SCALE GENOMIC DNA]</scope>
</reference>
<protein>
    <submittedName>
        <fullName evidence="1">Uncharacterized protein</fullName>
    </submittedName>
</protein>
<comment type="caution">
    <text evidence="1">The sequence shown here is derived from an EMBL/GenBank/DDBJ whole genome shotgun (WGS) entry which is preliminary data.</text>
</comment>
<sequence length="104" mass="11754">MYQGRVKKDSLKDEGFLNFATSLKDEGGILVFEVEDEFASSIIIEMSEELRSGANFGVVKSEYQTNVVFPEKVFTFDKSNPEEREKMIKYGGSLSISPKELETL</sequence>
<gene>
    <name evidence="1" type="ORF">COU10_03590</name>
</gene>
<dbReference type="Proteomes" id="UP000230903">
    <property type="component" value="Unassembled WGS sequence"/>
</dbReference>
<accession>A0A2H0UPA7</accession>
<dbReference type="AlphaFoldDB" id="A0A2H0UPA7"/>
<dbReference type="EMBL" id="PFBC01000055">
    <property type="protein sequence ID" value="PIR87625.1"/>
    <property type="molecule type" value="Genomic_DNA"/>
</dbReference>
<evidence type="ECO:0000313" key="2">
    <source>
        <dbReference type="Proteomes" id="UP000230903"/>
    </source>
</evidence>
<evidence type="ECO:0000313" key="1">
    <source>
        <dbReference type="EMBL" id="PIR87625.1"/>
    </source>
</evidence>